<organism evidence="1 2">
    <name type="scientific">Achromobacter piechaudii ATCC 43553</name>
    <dbReference type="NCBI Taxonomy" id="742159"/>
    <lineage>
        <taxon>Bacteria</taxon>
        <taxon>Pseudomonadati</taxon>
        <taxon>Pseudomonadota</taxon>
        <taxon>Betaproteobacteria</taxon>
        <taxon>Burkholderiales</taxon>
        <taxon>Alcaligenaceae</taxon>
        <taxon>Achromobacter</taxon>
    </lineage>
</organism>
<protein>
    <submittedName>
        <fullName evidence="1">Uncharacterized protein</fullName>
    </submittedName>
</protein>
<sequence length="71" mass="7997">MLFTSAAPLHQQSGSRTTLKKDLFVDLKVLAVSGSLRTTLEDRRLKNRCGATTYNAPWISLEVLRMMQWSG</sequence>
<proteinExistence type="predicted"/>
<dbReference type="EMBL" id="ADMS01000003">
    <property type="protein sequence ID" value="EFF78630.1"/>
    <property type="molecule type" value="Genomic_DNA"/>
</dbReference>
<dbReference type="Proteomes" id="UP000004510">
    <property type="component" value="Unassembled WGS sequence"/>
</dbReference>
<evidence type="ECO:0000313" key="2">
    <source>
        <dbReference type="Proteomes" id="UP000004510"/>
    </source>
</evidence>
<evidence type="ECO:0000313" key="1">
    <source>
        <dbReference type="EMBL" id="EFF78630.1"/>
    </source>
</evidence>
<accession>D4X3G7</accession>
<name>D4X3G7_9BURK</name>
<comment type="caution">
    <text evidence="1">The sequence shown here is derived from an EMBL/GenBank/DDBJ whole genome shotgun (WGS) entry which is preliminary data.</text>
</comment>
<gene>
    <name evidence="1" type="ORF">HMPREF0004_0014</name>
</gene>
<reference evidence="2" key="1">
    <citation type="submission" date="2010-03" db="EMBL/GenBank/DDBJ databases">
        <title>Complete sequence of Mobiluncus curtisii ATCC 43063.</title>
        <authorList>
            <person name="Muzny D."/>
            <person name="Qin X."/>
            <person name="Deng J."/>
            <person name="Jiang H."/>
            <person name="Liu Y."/>
            <person name="Qu J."/>
            <person name="Song X.-Z."/>
            <person name="Zhang L."/>
            <person name="Thornton R."/>
            <person name="Coyle M."/>
            <person name="Francisco L."/>
            <person name="Jackson L."/>
            <person name="Javaid M."/>
            <person name="Korchina V."/>
            <person name="Kovar C."/>
            <person name="Mata R."/>
            <person name="Mathew T."/>
            <person name="Ngo R."/>
            <person name="Nguyen L."/>
            <person name="Nguyen N."/>
            <person name="Okwuonu G."/>
            <person name="Ongeri F."/>
            <person name="Pham C."/>
            <person name="Simmons D."/>
            <person name="Wilczek-Boney K."/>
            <person name="Hale W."/>
            <person name="Jakkamsetti A."/>
            <person name="Pham P."/>
            <person name="Ruth R."/>
            <person name="San Lucas F."/>
            <person name="Warren J."/>
            <person name="Zhang J."/>
            <person name="Zhao Z."/>
            <person name="Zhou C."/>
            <person name="Zhu D."/>
            <person name="Lee S."/>
            <person name="Bess C."/>
            <person name="Blankenburg K."/>
            <person name="Forbes L."/>
            <person name="Fu Q."/>
            <person name="Gubbala S."/>
            <person name="Hirani K."/>
            <person name="Jayaseelan J.C."/>
            <person name="Lara F."/>
            <person name="Munidasa M."/>
            <person name="Palculict T."/>
            <person name="Patil S."/>
            <person name="Pu L.-L."/>
            <person name="Saada N."/>
            <person name="Tang L."/>
            <person name="Weissenberger G."/>
            <person name="Zhu Y."/>
            <person name="Hemphill L."/>
            <person name="Shang Y."/>
            <person name="Youmans B."/>
            <person name="Ayvaz T."/>
            <person name="Ross M."/>
            <person name="Santibanez J."/>
            <person name="Aqrawi P."/>
            <person name="Gross S."/>
            <person name="Joshi V."/>
            <person name="Fowler G."/>
            <person name="Nazareth L."/>
            <person name="Reid J."/>
            <person name="Worley K."/>
            <person name="Petrosino J."/>
            <person name="Highlander S."/>
            <person name="Gibbs R."/>
            <person name="Gibbs R."/>
        </authorList>
    </citation>
    <scope>NUCLEOTIDE SEQUENCE [LARGE SCALE GENOMIC DNA]</scope>
    <source>
        <strain evidence="2">ATCC 43553</strain>
    </source>
</reference>
<dbReference type="AlphaFoldDB" id="D4X3G7"/>
<dbReference type="HOGENOM" id="CLU_2730665_0_0_4"/>